<evidence type="ECO:0000259" key="10">
    <source>
        <dbReference type="PROSITE" id="PS50112"/>
    </source>
</evidence>
<dbReference type="GO" id="GO:0000155">
    <property type="term" value="F:phosphorelay sensor kinase activity"/>
    <property type="evidence" value="ECO:0007669"/>
    <property type="project" value="InterPro"/>
</dbReference>
<dbReference type="HOGENOM" id="CLU_000445_89_2_5"/>
<reference evidence="12" key="1">
    <citation type="submission" date="2010-08" db="EMBL/GenBank/DDBJ databases">
        <title>Genome sequence of Parvularcula bermudensis HTCC2503.</title>
        <authorList>
            <person name="Kang D.-M."/>
            <person name="Oh H.-M."/>
            <person name="Cho J.-C."/>
        </authorList>
    </citation>
    <scope>NUCLEOTIDE SEQUENCE [LARGE SCALE GENOMIC DNA]</scope>
    <source>
        <strain evidence="12">ATCC BAA-594 / HTCC2503 / KCTC 12087</strain>
    </source>
</reference>
<protein>
    <recommendedName>
        <fullName evidence="2">histidine kinase</fullName>
        <ecNumber evidence="2">2.7.13.3</ecNumber>
    </recommendedName>
</protein>
<dbReference type="InterPro" id="IPR003594">
    <property type="entry name" value="HATPase_dom"/>
</dbReference>
<dbReference type="STRING" id="314260.PB2503_08034"/>
<dbReference type="PROSITE" id="PS50109">
    <property type="entry name" value="HIS_KIN"/>
    <property type="match status" value="1"/>
</dbReference>
<dbReference type="KEGG" id="pbr:PB2503_08034"/>
<dbReference type="Pfam" id="PF00512">
    <property type="entry name" value="HisKA"/>
    <property type="match status" value="1"/>
</dbReference>
<accession>E0TH78</accession>
<dbReference type="eggNOG" id="COG2205">
    <property type="taxonomic scope" value="Bacteria"/>
</dbReference>
<evidence type="ECO:0000256" key="8">
    <source>
        <dbReference type="SAM" id="MobiDB-lite"/>
    </source>
</evidence>
<dbReference type="AlphaFoldDB" id="E0TH78"/>
<dbReference type="InterPro" id="IPR003661">
    <property type="entry name" value="HisK_dim/P_dom"/>
</dbReference>
<organism evidence="11 12">
    <name type="scientific">Parvularcula bermudensis (strain ATCC BAA-594 / HTCC2503 / KCTC 12087)</name>
    <dbReference type="NCBI Taxonomy" id="314260"/>
    <lineage>
        <taxon>Bacteria</taxon>
        <taxon>Pseudomonadati</taxon>
        <taxon>Pseudomonadota</taxon>
        <taxon>Alphaproteobacteria</taxon>
        <taxon>Parvularculales</taxon>
        <taxon>Parvularculaceae</taxon>
        <taxon>Parvularcula</taxon>
    </lineage>
</organism>
<evidence type="ECO:0000313" key="12">
    <source>
        <dbReference type="Proteomes" id="UP000001302"/>
    </source>
</evidence>
<dbReference type="InterPro" id="IPR013656">
    <property type="entry name" value="PAS_4"/>
</dbReference>
<dbReference type="InterPro" id="IPR004358">
    <property type="entry name" value="Sig_transdc_His_kin-like_C"/>
</dbReference>
<dbReference type="InterPro" id="IPR036097">
    <property type="entry name" value="HisK_dim/P_sf"/>
</dbReference>
<dbReference type="EMBL" id="CP002156">
    <property type="protein sequence ID" value="ADM09662.1"/>
    <property type="molecule type" value="Genomic_DNA"/>
</dbReference>
<evidence type="ECO:0000256" key="4">
    <source>
        <dbReference type="ARBA" id="ARBA00022679"/>
    </source>
</evidence>
<evidence type="ECO:0000259" key="9">
    <source>
        <dbReference type="PROSITE" id="PS50109"/>
    </source>
</evidence>
<evidence type="ECO:0000256" key="2">
    <source>
        <dbReference type="ARBA" id="ARBA00012438"/>
    </source>
</evidence>
<keyword evidence="6" id="KW-0902">Two-component regulatory system</keyword>
<dbReference type="SUPFAM" id="SSF47384">
    <property type="entry name" value="Homodimeric domain of signal transducing histidine kinase"/>
    <property type="match status" value="1"/>
</dbReference>
<sequence length="397" mass="43022">MFDSLKTRRRSQAWTSQEWLSGGGDVLAAHGPDGRFLVASEGAAAMFGLPAEKLIGAPIMDVVATGDQEKLLSALGQVAAPGGRDQVSFDCRTRARPGHVGQMVEISLSRTGSGFRSVTRNIEHRLERETVAKTRAEQEIQATMRRRDQLANVSHEIRTPLNAVIGFADAIYGEQFGPLSNDRYRDYARIIHDSGQHLLSLLSDILDLSKAEANETPLQLEPEDPAELIRFCVDIMQLRASEAGLTLRFDGGSDQLGDRVFLDAKIVRQIILNLLSNALKFTEKGEITLASKREGESLVMTVSDTGVGMSPDDLSRVGRRFHQARSEGVRGARGTGIGLSLSKALARVHGGELTLMSRLGEGTTATLRLPYRPAQEDKVSATGSSGDNVVALTAHRP</sequence>
<evidence type="ECO:0000256" key="3">
    <source>
        <dbReference type="ARBA" id="ARBA00022553"/>
    </source>
</evidence>
<dbReference type="PANTHER" id="PTHR43711">
    <property type="entry name" value="TWO-COMPONENT HISTIDINE KINASE"/>
    <property type="match status" value="1"/>
</dbReference>
<dbReference type="InterPro" id="IPR050736">
    <property type="entry name" value="Sensor_HK_Regulatory"/>
</dbReference>
<dbReference type="InterPro" id="IPR035965">
    <property type="entry name" value="PAS-like_dom_sf"/>
</dbReference>
<dbReference type="Pfam" id="PF02518">
    <property type="entry name" value="HATPase_c"/>
    <property type="match status" value="1"/>
</dbReference>
<dbReference type="Gene3D" id="1.10.287.130">
    <property type="match status" value="1"/>
</dbReference>
<keyword evidence="3" id="KW-0597">Phosphoprotein</keyword>
<dbReference type="PRINTS" id="PR00344">
    <property type="entry name" value="BCTRLSENSOR"/>
</dbReference>
<feature type="coiled-coil region" evidence="7">
    <location>
        <begin position="126"/>
        <end position="153"/>
    </location>
</feature>
<dbReference type="SMART" id="SM00387">
    <property type="entry name" value="HATPase_c"/>
    <property type="match status" value="1"/>
</dbReference>
<evidence type="ECO:0000256" key="6">
    <source>
        <dbReference type="ARBA" id="ARBA00023012"/>
    </source>
</evidence>
<keyword evidence="4" id="KW-0808">Transferase</keyword>
<comment type="catalytic activity">
    <reaction evidence="1">
        <text>ATP + protein L-histidine = ADP + protein N-phospho-L-histidine.</text>
        <dbReference type="EC" id="2.7.13.3"/>
    </reaction>
</comment>
<dbReference type="SUPFAM" id="SSF55785">
    <property type="entry name" value="PYP-like sensor domain (PAS domain)"/>
    <property type="match status" value="1"/>
</dbReference>
<dbReference type="SUPFAM" id="SSF55874">
    <property type="entry name" value="ATPase domain of HSP90 chaperone/DNA topoisomerase II/histidine kinase"/>
    <property type="match status" value="1"/>
</dbReference>
<dbReference type="Pfam" id="PF08448">
    <property type="entry name" value="PAS_4"/>
    <property type="match status" value="1"/>
</dbReference>
<dbReference type="Gene3D" id="3.30.565.10">
    <property type="entry name" value="Histidine kinase-like ATPase, C-terminal domain"/>
    <property type="match status" value="1"/>
</dbReference>
<name>E0TH78_PARBH</name>
<keyword evidence="12" id="KW-1185">Reference proteome</keyword>
<evidence type="ECO:0000313" key="11">
    <source>
        <dbReference type="EMBL" id="ADM09662.1"/>
    </source>
</evidence>
<dbReference type="InterPro" id="IPR000014">
    <property type="entry name" value="PAS"/>
</dbReference>
<dbReference type="SMART" id="SM00388">
    <property type="entry name" value="HisKA"/>
    <property type="match status" value="1"/>
</dbReference>
<dbReference type="CDD" id="cd00082">
    <property type="entry name" value="HisKA"/>
    <property type="match status" value="1"/>
</dbReference>
<dbReference type="CDD" id="cd00130">
    <property type="entry name" value="PAS"/>
    <property type="match status" value="1"/>
</dbReference>
<dbReference type="Gene3D" id="3.30.450.20">
    <property type="entry name" value="PAS domain"/>
    <property type="match status" value="1"/>
</dbReference>
<feature type="domain" description="PAS" evidence="10">
    <location>
        <begin position="33"/>
        <end position="82"/>
    </location>
</feature>
<feature type="region of interest" description="Disordered" evidence="8">
    <location>
        <begin position="377"/>
        <end position="397"/>
    </location>
</feature>
<evidence type="ECO:0000256" key="5">
    <source>
        <dbReference type="ARBA" id="ARBA00022777"/>
    </source>
</evidence>
<keyword evidence="7" id="KW-0175">Coiled coil</keyword>
<keyword evidence="5 11" id="KW-0418">Kinase</keyword>
<reference evidence="11 12" key="2">
    <citation type="journal article" date="2011" name="J. Bacteriol.">
        <title>Complete genome sequence of strain HTCC2503T of Parvularcula bermudensis, the type species of the order "Parvularculales" in the class Alphaproteobacteria.</title>
        <authorList>
            <person name="Oh H.M."/>
            <person name="Kang I."/>
            <person name="Vergin K.L."/>
            <person name="Kang D."/>
            <person name="Rhee K.H."/>
            <person name="Giovannoni S.J."/>
            <person name="Cho J.C."/>
        </authorList>
    </citation>
    <scope>NUCLEOTIDE SEQUENCE [LARGE SCALE GENOMIC DNA]</scope>
    <source>
        <strain evidence="12">ATCC BAA-594 / HTCC2503 / KCTC 12087</strain>
    </source>
</reference>
<dbReference type="InterPro" id="IPR036890">
    <property type="entry name" value="HATPase_C_sf"/>
</dbReference>
<dbReference type="PROSITE" id="PS50112">
    <property type="entry name" value="PAS"/>
    <property type="match status" value="1"/>
</dbReference>
<gene>
    <name evidence="11" type="ordered locus">PB2503_08034</name>
</gene>
<evidence type="ECO:0000256" key="7">
    <source>
        <dbReference type="SAM" id="Coils"/>
    </source>
</evidence>
<feature type="domain" description="Histidine kinase" evidence="9">
    <location>
        <begin position="152"/>
        <end position="373"/>
    </location>
</feature>
<dbReference type="CDD" id="cd16922">
    <property type="entry name" value="HATPase_EvgS-ArcB-TorS-like"/>
    <property type="match status" value="1"/>
</dbReference>
<dbReference type="PANTHER" id="PTHR43711:SF26">
    <property type="entry name" value="SENSOR HISTIDINE KINASE RCSC"/>
    <property type="match status" value="1"/>
</dbReference>
<dbReference type="InterPro" id="IPR005467">
    <property type="entry name" value="His_kinase_dom"/>
</dbReference>
<dbReference type="Proteomes" id="UP000001302">
    <property type="component" value="Chromosome"/>
</dbReference>
<evidence type="ECO:0000256" key="1">
    <source>
        <dbReference type="ARBA" id="ARBA00000085"/>
    </source>
</evidence>
<proteinExistence type="predicted"/>
<dbReference type="EC" id="2.7.13.3" evidence="2"/>